<gene>
    <name evidence="2" type="ORF">WR25_18314</name>
</gene>
<dbReference type="STRING" id="2018661.A0A2A2L0D5"/>
<protein>
    <recommendedName>
        <fullName evidence="1">aECM cysteine-cradle domain-containing protein</fullName>
    </recommendedName>
</protein>
<dbReference type="InterPro" id="IPR055352">
    <property type="entry name" value="CCD_aECM"/>
</dbReference>
<name>A0A2A2L0D5_9BILA</name>
<dbReference type="Pfam" id="PF23626">
    <property type="entry name" value="CCD_aECM"/>
    <property type="match status" value="1"/>
</dbReference>
<proteinExistence type="predicted"/>
<comment type="caution">
    <text evidence="2">The sequence shown here is derived from an EMBL/GenBank/DDBJ whole genome shotgun (WGS) entry which is preliminary data.</text>
</comment>
<dbReference type="PANTHER" id="PTHR37435">
    <property type="entry name" value="PROTEIN CBG14344"/>
    <property type="match status" value="1"/>
</dbReference>
<dbReference type="AlphaFoldDB" id="A0A2A2L0D5"/>
<evidence type="ECO:0000313" key="3">
    <source>
        <dbReference type="Proteomes" id="UP000218231"/>
    </source>
</evidence>
<feature type="domain" description="aECM cysteine-cradle" evidence="1">
    <location>
        <begin position="57"/>
        <end position="107"/>
    </location>
</feature>
<accession>A0A2A2L0D5</accession>
<organism evidence="2 3">
    <name type="scientific">Diploscapter pachys</name>
    <dbReference type="NCBI Taxonomy" id="2018661"/>
    <lineage>
        <taxon>Eukaryota</taxon>
        <taxon>Metazoa</taxon>
        <taxon>Ecdysozoa</taxon>
        <taxon>Nematoda</taxon>
        <taxon>Chromadorea</taxon>
        <taxon>Rhabditida</taxon>
        <taxon>Rhabditina</taxon>
        <taxon>Rhabditomorpha</taxon>
        <taxon>Rhabditoidea</taxon>
        <taxon>Rhabditidae</taxon>
        <taxon>Diploscapter</taxon>
    </lineage>
</organism>
<evidence type="ECO:0000259" key="1">
    <source>
        <dbReference type="Pfam" id="PF23626"/>
    </source>
</evidence>
<sequence>MEIYWYTACSLFTTITEVINQPVEAINAPPAGAGGKTPPSISDVQRDKYGRPLVLAPEHCSKMKKYAEMYGVHDVVNWVKSNCSFAKMYLPKASCEEINVLVASCYKDDKQH</sequence>
<reference evidence="2 3" key="1">
    <citation type="journal article" date="2017" name="Curr. Biol.">
        <title>Genome architecture and evolution of a unichromosomal asexual nematode.</title>
        <authorList>
            <person name="Fradin H."/>
            <person name="Zegar C."/>
            <person name="Gutwein M."/>
            <person name="Lucas J."/>
            <person name="Kovtun M."/>
            <person name="Corcoran D."/>
            <person name="Baugh L.R."/>
            <person name="Kiontke K."/>
            <person name="Gunsalus K."/>
            <person name="Fitch D.H."/>
            <person name="Piano F."/>
        </authorList>
    </citation>
    <scope>NUCLEOTIDE SEQUENCE [LARGE SCALE GENOMIC DNA]</scope>
    <source>
        <strain evidence="2">PF1309</strain>
    </source>
</reference>
<evidence type="ECO:0000313" key="2">
    <source>
        <dbReference type="EMBL" id="PAV79625.1"/>
    </source>
</evidence>
<dbReference type="Proteomes" id="UP000218231">
    <property type="component" value="Unassembled WGS sequence"/>
</dbReference>
<dbReference type="OrthoDB" id="5778813at2759"/>
<keyword evidence="3" id="KW-1185">Reference proteome</keyword>
<dbReference type="PANTHER" id="PTHR37435:SF5">
    <property type="entry name" value="SECRETED PROTEIN"/>
    <property type="match status" value="1"/>
</dbReference>
<dbReference type="EMBL" id="LIAE01007387">
    <property type="protein sequence ID" value="PAV79625.1"/>
    <property type="molecule type" value="Genomic_DNA"/>
</dbReference>